<feature type="region of interest" description="Disordered" evidence="1">
    <location>
        <begin position="1"/>
        <end position="114"/>
    </location>
</feature>
<comment type="caution">
    <text evidence="2">The sequence shown here is derived from an EMBL/GenBank/DDBJ whole genome shotgun (WGS) entry which is preliminary data.</text>
</comment>
<evidence type="ECO:0000313" key="2">
    <source>
        <dbReference type="EMBL" id="PNX85722.1"/>
    </source>
</evidence>
<evidence type="ECO:0000256" key="1">
    <source>
        <dbReference type="SAM" id="MobiDB-lite"/>
    </source>
</evidence>
<gene>
    <name evidence="2" type="ORF">L195_g041796</name>
</gene>
<proteinExistence type="predicted"/>
<evidence type="ECO:0000313" key="3">
    <source>
        <dbReference type="Proteomes" id="UP000236291"/>
    </source>
</evidence>
<organism evidence="2 3">
    <name type="scientific">Trifolium pratense</name>
    <name type="common">Red clover</name>
    <dbReference type="NCBI Taxonomy" id="57577"/>
    <lineage>
        <taxon>Eukaryota</taxon>
        <taxon>Viridiplantae</taxon>
        <taxon>Streptophyta</taxon>
        <taxon>Embryophyta</taxon>
        <taxon>Tracheophyta</taxon>
        <taxon>Spermatophyta</taxon>
        <taxon>Magnoliopsida</taxon>
        <taxon>eudicotyledons</taxon>
        <taxon>Gunneridae</taxon>
        <taxon>Pentapetalae</taxon>
        <taxon>rosids</taxon>
        <taxon>fabids</taxon>
        <taxon>Fabales</taxon>
        <taxon>Fabaceae</taxon>
        <taxon>Papilionoideae</taxon>
        <taxon>50 kb inversion clade</taxon>
        <taxon>NPAAA clade</taxon>
        <taxon>Hologalegina</taxon>
        <taxon>IRL clade</taxon>
        <taxon>Trifolieae</taxon>
        <taxon>Trifolium</taxon>
    </lineage>
</organism>
<dbReference type="EMBL" id="ASHM01049444">
    <property type="protein sequence ID" value="PNX85722.1"/>
    <property type="molecule type" value="Genomic_DNA"/>
</dbReference>
<protein>
    <submittedName>
        <fullName evidence="2">Uncharacterized protein</fullName>
    </submittedName>
</protein>
<dbReference type="Proteomes" id="UP000236291">
    <property type="component" value="Unassembled WGS sequence"/>
</dbReference>
<dbReference type="AlphaFoldDB" id="A0A2K3M4K6"/>
<name>A0A2K3M4K6_TRIPR</name>
<accession>A0A2K3M4K6</accession>
<feature type="compositionally biased region" description="Polar residues" evidence="1">
    <location>
        <begin position="1"/>
        <end position="18"/>
    </location>
</feature>
<sequence length="114" mass="12506">MDNKKNPSSSTQDSSTQRPLGRGRIKIPAFKPPRTRILRPRQAKDKEIETIILSSDSSSSSSSDEDEDYLEFLSTLEPDEEYPGTPSSEEEDSQVSELSSSDSKDGGAQVQGKP</sequence>
<reference evidence="2 3" key="2">
    <citation type="journal article" date="2017" name="Front. Plant Sci.">
        <title>Gene Classification and Mining of Molecular Markers Useful in Red Clover (Trifolium pratense) Breeding.</title>
        <authorList>
            <person name="Istvanek J."/>
            <person name="Dluhosova J."/>
            <person name="Dluhos P."/>
            <person name="Patkova L."/>
            <person name="Nedelnik J."/>
            <person name="Repkova J."/>
        </authorList>
    </citation>
    <scope>NUCLEOTIDE SEQUENCE [LARGE SCALE GENOMIC DNA]</scope>
    <source>
        <strain evidence="3">cv. Tatra</strain>
        <tissue evidence="2">Young leaves</tissue>
    </source>
</reference>
<reference evidence="2 3" key="1">
    <citation type="journal article" date="2014" name="Am. J. Bot.">
        <title>Genome assembly and annotation for red clover (Trifolium pratense; Fabaceae).</title>
        <authorList>
            <person name="Istvanek J."/>
            <person name="Jaros M."/>
            <person name="Krenek A."/>
            <person name="Repkova J."/>
        </authorList>
    </citation>
    <scope>NUCLEOTIDE SEQUENCE [LARGE SCALE GENOMIC DNA]</scope>
    <source>
        <strain evidence="3">cv. Tatra</strain>
        <tissue evidence="2">Young leaves</tissue>
    </source>
</reference>
<feature type="compositionally biased region" description="Acidic residues" evidence="1">
    <location>
        <begin position="77"/>
        <end position="94"/>
    </location>
</feature>